<name>A0A5N5TAD8_9CRUS</name>
<evidence type="ECO:0000256" key="1">
    <source>
        <dbReference type="SAM" id="SignalP"/>
    </source>
</evidence>
<dbReference type="Proteomes" id="UP000326759">
    <property type="component" value="Unassembled WGS sequence"/>
</dbReference>
<proteinExistence type="predicted"/>
<feature type="signal peptide" evidence="1">
    <location>
        <begin position="1"/>
        <end position="15"/>
    </location>
</feature>
<dbReference type="AlphaFoldDB" id="A0A5N5TAD8"/>
<keyword evidence="1" id="KW-0732">Signal</keyword>
<evidence type="ECO:0000313" key="3">
    <source>
        <dbReference type="Proteomes" id="UP000326759"/>
    </source>
</evidence>
<feature type="chain" id="PRO_5024438253" evidence="1">
    <location>
        <begin position="16"/>
        <end position="222"/>
    </location>
</feature>
<organism evidence="2 3">
    <name type="scientific">Armadillidium nasatum</name>
    <dbReference type="NCBI Taxonomy" id="96803"/>
    <lineage>
        <taxon>Eukaryota</taxon>
        <taxon>Metazoa</taxon>
        <taxon>Ecdysozoa</taxon>
        <taxon>Arthropoda</taxon>
        <taxon>Crustacea</taxon>
        <taxon>Multicrustacea</taxon>
        <taxon>Malacostraca</taxon>
        <taxon>Eumalacostraca</taxon>
        <taxon>Peracarida</taxon>
        <taxon>Isopoda</taxon>
        <taxon>Oniscidea</taxon>
        <taxon>Crinocheta</taxon>
        <taxon>Armadillidiidae</taxon>
        <taxon>Armadillidium</taxon>
    </lineage>
</organism>
<accession>A0A5N5TAD8</accession>
<comment type="caution">
    <text evidence="2">The sequence shown here is derived from an EMBL/GenBank/DDBJ whole genome shotgun (WGS) entry which is preliminary data.</text>
</comment>
<protein>
    <submittedName>
        <fullName evidence="2">Cuticle protein</fullName>
    </submittedName>
</protein>
<dbReference type="OrthoDB" id="6369557at2759"/>
<sequence>MNAIVFFALLCACTAKPFIQDTPEVVAERQRFYQLFNAAAAAAAAAPDVHIYSQKSANVPQHPQPITYQSSHQFTVPQQVHTPQYHHQPQQTQYTAKWTGPLAATVPAGLPGSSPQVQNTPEVEAATADFYRSYNAALAATRSIAPKQTQYSHVNSIYSQTGSQYRTAPQPAVQQKWTGPFAAEIPAGLPGSTSQVQDTPDVLAAKSQFARAFNQQLANVFG</sequence>
<keyword evidence="3" id="KW-1185">Reference proteome</keyword>
<evidence type="ECO:0000313" key="2">
    <source>
        <dbReference type="EMBL" id="KAB7503038.1"/>
    </source>
</evidence>
<gene>
    <name evidence="2" type="primary">CUPC4_0</name>
    <name evidence="2" type="ORF">Anas_13843</name>
</gene>
<reference evidence="2 3" key="1">
    <citation type="journal article" date="2019" name="PLoS Biol.">
        <title>Sex chromosomes control vertical transmission of feminizing Wolbachia symbionts in an isopod.</title>
        <authorList>
            <person name="Becking T."/>
            <person name="Chebbi M.A."/>
            <person name="Giraud I."/>
            <person name="Moumen B."/>
            <person name="Laverre T."/>
            <person name="Caubet Y."/>
            <person name="Peccoud J."/>
            <person name="Gilbert C."/>
            <person name="Cordaux R."/>
        </authorList>
    </citation>
    <scope>NUCLEOTIDE SEQUENCE [LARGE SCALE GENOMIC DNA]</scope>
    <source>
        <strain evidence="2">ANa2</strain>
        <tissue evidence="2">Whole body excluding digestive tract and cuticle</tissue>
    </source>
</reference>
<dbReference type="EMBL" id="SEYY01005997">
    <property type="protein sequence ID" value="KAB7503038.1"/>
    <property type="molecule type" value="Genomic_DNA"/>
</dbReference>